<dbReference type="Proteomes" id="UP000694891">
    <property type="component" value="Unplaced"/>
</dbReference>
<dbReference type="InterPro" id="IPR029526">
    <property type="entry name" value="PGBD"/>
</dbReference>
<dbReference type="GeneID" id="103365148"/>
<protein>
    <submittedName>
        <fullName evidence="4">PiggyBac transposable element-derived protein 4-like</fullName>
    </submittedName>
</protein>
<feature type="domain" description="PiggyBac transposable element-derived protein" evidence="2">
    <location>
        <begin position="163"/>
        <end position="534"/>
    </location>
</feature>
<gene>
    <name evidence="4" type="primary">LOC103365148</name>
</gene>
<reference evidence="4" key="1">
    <citation type="submission" date="2025-08" db="UniProtKB">
        <authorList>
            <consortium name="RefSeq"/>
        </authorList>
    </citation>
    <scope>IDENTIFICATION</scope>
</reference>
<evidence type="ECO:0000313" key="4">
    <source>
        <dbReference type="RefSeq" id="XP_008290729.1"/>
    </source>
</evidence>
<accession>A0A9Y4N9L5</accession>
<feature type="compositionally biased region" description="Basic residues" evidence="1">
    <location>
        <begin position="73"/>
        <end position="84"/>
    </location>
</feature>
<keyword evidence="3" id="KW-1185">Reference proteome</keyword>
<dbReference type="AlphaFoldDB" id="A0A9Y4N9L5"/>
<feature type="compositionally biased region" description="Basic and acidic residues" evidence="1">
    <location>
        <begin position="131"/>
        <end position="143"/>
    </location>
</feature>
<dbReference type="Pfam" id="PF13843">
    <property type="entry name" value="DDE_Tnp_1_7"/>
    <property type="match status" value="1"/>
</dbReference>
<evidence type="ECO:0000256" key="1">
    <source>
        <dbReference type="SAM" id="MobiDB-lite"/>
    </source>
</evidence>
<dbReference type="PANTHER" id="PTHR46599:SF3">
    <property type="entry name" value="PIGGYBAC TRANSPOSABLE ELEMENT-DERIVED PROTEIN 4"/>
    <property type="match status" value="1"/>
</dbReference>
<dbReference type="PANTHER" id="PTHR46599">
    <property type="entry name" value="PIGGYBAC TRANSPOSABLE ELEMENT-DERIVED PROTEIN 4"/>
    <property type="match status" value="1"/>
</dbReference>
<feature type="compositionally biased region" description="Low complexity" evidence="1">
    <location>
        <begin position="88"/>
        <end position="99"/>
    </location>
</feature>
<evidence type="ECO:0000313" key="3">
    <source>
        <dbReference type="Proteomes" id="UP000694891"/>
    </source>
</evidence>
<proteinExistence type="predicted"/>
<dbReference type="RefSeq" id="XP_008290729.1">
    <property type="nucleotide sequence ID" value="XM_008292507.1"/>
</dbReference>
<organism evidence="3 4">
    <name type="scientific">Stegastes partitus</name>
    <name type="common">bicolor damselfish</name>
    <dbReference type="NCBI Taxonomy" id="144197"/>
    <lineage>
        <taxon>Eukaryota</taxon>
        <taxon>Metazoa</taxon>
        <taxon>Chordata</taxon>
        <taxon>Craniata</taxon>
        <taxon>Vertebrata</taxon>
        <taxon>Euteleostomi</taxon>
        <taxon>Actinopterygii</taxon>
        <taxon>Neopterygii</taxon>
        <taxon>Teleostei</taxon>
        <taxon>Neoteleostei</taxon>
        <taxon>Acanthomorphata</taxon>
        <taxon>Ovalentaria</taxon>
        <taxon>Pomacentridae</taxon>
        <taxon>Stegastes</taxon>
    </lineage>
</organism>
<feature type="region of interest" description="Disordered" evidence="1">
    <location>
        <begin position="28"/>
        <end position="147"/>
    </location>
</feature>
<sequence length="640" mass="73335">MAVQGPISGHSTVEVLRMLEEDDGSLACALDSSSDDEDLLGPAQDNGDDVDYVLPSSESDDDYEPLSASVRGSAKKPRPTHCRRTAVTPQSGPSTPSSTIKKNKRSSLGTSPATKRRKQLFAPIEDDEDEWHNKEEEDSKPELPKFMPARTPGPTFHTTAAWSPLSLFQLFFSASVVQKVIDNTNANAARRRKAGLKFKWETLTVKEFYTFLAILLFSGLVSVRHRSDYWRKRWPYNFSFPGDQMSRDRLEAIIWSLHLSDPKDDEENDKKKGTPEYDRLFKLKPLYTEIVNACKAHFQPYRNLSIDERMVGSKARISMKQYMKNKPTKWGYKLFVLADSLTGYTWNFFIYTGKSESPTTRGLSYSAVIDLLPLPLLGSGYNLFTDNYYTSPALFNDLSEKNIACCGTIRQHHTGFPQNRTNDLPKKAERGDIRWIRDGKLLFVKWMDTREVAMCSTMHQAYSGLTVKRKVKEAGEWKNKLIPVPDSIIDYNRNMGGVDLSDALMTYYNISHKTMKWYKTLFYHFVEIATVNSFLLHKELFKLRKDPTQTKPFTQKTYREQLAQEMLEFAKGSAAIPPAPSTSCMPIFLDNQENRARRYCKRCHDAERPRVKTPVICRRCKVPLCLSAKRNCFQLWHDGQ</sequence>
<evidence type="ECO:0000259" key="2">
    <source>
        <dbReference type="Pfam" id="PF13843"/>
    </source>
</evidence>
<name>A0A9Y4N9L5_9TELE</name>